<gene>
    <name evidence="1" type="ORF">ACFP3J_07005</name>
</gene>
<reference evidence="2" key="1">
    <citation type="journal article" date="2019" name="Int. J. Syst. Evol. Microbiol.">
        <title>The Global Catalogue of Microorganisms (GCM) 10K type strain sequencing project: providing services to taxonomists for standard genome sequencing and annotation.</title>
        <authorList>
            <consortium name="The Broad Institute Genomics Platform"/>
            <consortium name="The Broad Institute Genome Sequencing Center for Infectious Disease"/>
            <person name="Wu L."/>
            <person name="Ma J."/>
        </authorList>
    </citation>
    <scope>NUCLEOTIDE SEQUENCE [LARGE SCALE GENOMIC DNA]</scope>
    <source>
        <strain evidence="2">KCTC 5701</strain>
    </source>
</reference>
<dbReference type="RefSeq" id="WP_344350600.1">
    <property type="nucleotide sequence ID" value="NZ_BAAASM010000037.1"/>
</dbReference>
<protein>
    <submittedName>
        <fullName evidence="1">Uncharacterized protein</fullName>
    </submittedName>
</protein>
<proteinExistence type="predicted"/>
<dbReference type="EMBL" id="JBHSOE010000008">
    <property type="protein sequence ID" value="MFC5655238.1"/>
    <property type="molecule type" value="Genomic_DNA"/>
</dbReference>
<dbReference type="Proteomes" id="UP001596065">
    <property type="component" value="Unassembled WGS sequence"/>
</dbReference>
<accession>A0ABW0WBX4</accession>
<keyword evidence="2" id="KW-1185">Reference proteome</keyword>
<sequence>MTEGFMGPPWQMDWRLSALAELEALPADVRDIVYVVRSELITAKDPYFRGIDTDKCLPDGMKVLPDRSSDPKGRHICFFDDGNGWLRYVFVRRMEEPQIVVEELFWMGAEPDEAPPTEE</sequence>
<name>A0ABW0WBX4_STRNO</name>
<comment type="caution">
    <text evidence="1">The sequence shown here is derived from an EMBL/GenBank/DDBJ whole genome shotgun (WGS) entry which is preliminary data.</text>
</comment>
<evidence type="ECO:0000313" key="1">
    <source>
        <dbReference type="EMBL" id="MFC5655238.1"/>
    </source>
</evidence>
<evidence type="ECO:0000313" key="2">
    <source>
        <dbReference type="Proteomes" id="UP001596065"/>
    </source>
</evidence>
<organism evidence="1 2">
    <name type="scientific">Streptomyces nogalater</name>
    <dbReference type="NCBI Taxonomy" id="38314"/>
    <lineage>
        <taxon>Bacteria</taxon>
        <taxon>Bacillati</taxon>
        <taxon>Actinomycetota</taxon>
        <taxon>Actinomycetes</taxon>
        <taxon>Kitasatosporales</taxon>
        <taxon>Streptomycetaceae</taxon>
        <taxon>Streptomyces</taxon>
    </lineage>
</organism>